<dbReference type="Proteomes" id="UP001139157">
    <property type="component" value="Unassembled WGS sequence"/>
</dbReference>
<sequence length="243" mass="25538">MDTVRSAAADNTRERIIAAAIELLAEGGRDAVSTRAVSAAAGVQAPTIYRLFGDKQGLLDAVASHGFRAYLNDRTAVNKDMDPVDDLRAGWDAHVEFGLANPALFALMYGEARPAASLPPAAVAALRVLGRKVKRVAEAGRLRVEEERATHLVYAAGLGTTLTLISMPPDVRDPALSELTREAIMAAITTDAPAAPVAGPIGAAVALRAVLPQTTALTSSEQSLMEEWLDRIAGRPAGLTIPR</sequence>
<gene>
    <name evidence="4" type="ORF">NDR86_34690</name>
</gene>
<dbReference type="SUPFAM" id="SSF48498">
    <property type="entry name" value="Tetracyclin repressor-like, C-terminal domain"/>
    <property type="match status" value="1"/>
</dbReference>
<dbReference type="PROSITE" id="PS50977">
    <property type="entry name" value="HTH_TETR_2"/>
    <property type="match status" value="1"/>
</dbReference>
<dbReference type="Pfam" id="PF00440">
    <property type="entry name" value="TetR_N"/>
    <property type="match status" value="1"/>
</dbReference>
<dbReference type="InterPro" id="IPR036271">
    <property type="entry name" value="Tet_transcr_reg_TetR-rel_C_sf"/>
</dbReference>
<evidence type="ECO:0000256" key="2">
    <source>
        <dbReference type="PROSITE-ProRule" id="PRU00335"/>
    </source>
</evidence>
<keyword evidence="1 2" id="KW-0238">DNA-binding</keyword>
<dbReference type="GO" id="GO:0003700">
    <property type="term" value="F:DNA-binding transcription factor activity"/>
    <property type="evidence" value="ECO:0007669"/>
    <property type="project" value="TreeGrafter"/>
</dbReference>
<evidence type="ECO:0000313" key="4">
    <source>
        <dbReference type="EMBL" id="MCM6778643.1"/>
    </source>
</evidence>
<evidence type="ECO:0000259" key="3">
    <source>
        <dbReference type="PROSITE" id="PS50977"/>
    </source>
</evidence>
<dbReference type="InterPro" id="IPR009057">
    <property type="entry name" value="Homeodomain-like_sf"/>
</dbReference>
<dbReference type="InterPro" id="IPR050109">
    <property type="entry name" value="HTH-type_TetR-like_transc_reg"/>
</dbReference>
<accession>A0A9X2J0K1</accession>
<dbReference type="InterPro" id="IPR001647">
    <property type="entry name" value="HTH_TetR"/>
</dbReference>
<dbReference type="GO" id="GO:0000976">
    <property type="term" value="F:transcription cis-regulatory region binding"/>
    <property type="evidence" value="ECO:0007669"/>
    <property type="project" value="TreeGrafter"/>
</dbReference>
<proteinExistence type="predicted"/>
<dbReference type="PRINTS" id="PR00455">
    <property type="entry name" value="HTHTETR"/>
</dbReference>
<dbReference type="AlphaFoldDB" id="A0A9X2J0K1"/>
<comment type="caution">
    <text evidence="4">The sequence shown here is derived from an EMBL/GenBank/DDBJ whole genome shotgun (WGS) entry which is preliminary data.</text>
</comment>
<dbReference type="PANTHER" id="PTHR30055">
    <property type="entry name" value="HTH-TYPE TRANSCRIPTIONAL REGULATOR RUTR"/>
    <property type="match status" value="1"/>
</dbReference>
<evidence type="ECO:0000256" key="1">
    <source>
        <dbReference type="ARBA" id="ARBA00023125"/>
    </source>
</evidence>
<evidence type="ECO:0000313" key="5">
    <source>
        <dbReference type="Proteomes" id="UP001139157"/>
    </source>
</evidence>
<organism evidence="4 5">
    <name type="scientific">Nocardia pulmonis</name>
    <dbReference type="NCBI Taxonomy" id="2951408"/>
    <lineage>
        <taxon>Bacteria</taxon>
        <taxon>Bacillati</taxon>
        <taxon>Actinomycetota</taxon>
        <taxon>Actinomycetes</taxon>
        <taxon>Mycobacteriales</taxon>
        <taxon>Nocardiaceae</taxon>
        <taxon>Nocardia</taxon>
    </lineage>
</organism>
<feature type="DNA-binding region" description="H-T-H motif" evidence="2">
    <location>
        <begin position="33"/>
        <end position="52"/>
    </location>
</feature>
<reference evidence="4" key="1">
    <citation type="submission" date="2022-06" db="EMBL/GenBank/DDBJ databases">
        <title>Novel species in genus nocardia.</title>
        <authorList>
            <person name="Li F."/>
        </authorList>
    </citation>
    <scope>NUCLEOTIDE SEQUENCE</scope>
    <source>
        <strain evidence="4">CDC141</strain>
    </source>
</reference>
<protein>
    <submittedName>
        <fullName evidence="4">TetR/AcrR family transcriptional regulator</fullName>
    </submittedName>
</protein>
<feature type="domain" description="HTH tetR-type" evidence="3">
    <location>
        <begin position="10"/>
        <end position="70"/>
    </location>
</feature>
<name>A0A9X2J0K1_9NOCA</name>
<dbReference type="SUPFAM" id="SSF46689">
    <property type="entry name" value="Homeodomain-like"/>
    <property type="match status" value="1"/>
</dbReference>
<dbReference type="PANTHER" id="PTHR30055:SF220">
    <property type="entry name" value="TETR-FAMILY REGULATORY PROTEIN"/>
    <property type="match status" value="1"/>
</dbReference>
<dbReference type="RefSeq" id="WP_251918151.1">
    <property type="nucleotide sequence ID" value="NZ_JAMRXG010000024.1"/>
</dbReference>
<dbReference type="EMBL" id="JAMRXG010000024">
    <property type="protein sequence ID" value="MCM6778643.1"/>
    <property type="molecule type" value="Genomic_DNA"/>
</dbReference>
<dbReference type="Gene3D" id="1.10.357.10">
    <property type="entry name" value="Tetracycline Repressor, domain 2"/>
    <property type="match status" value="1"/>
</dbReference>
<keyword evidence="5" id="KW-1185">Reference proteome</keyword>